<proteinExistence type="predicted"/>
<keyword evidence="2" id="KW-1185">Reference proteome</keyword>
<name>A0ABX0U0J3_9SPHN</name>
<dbReference type="EMBL" id="JAASQP010000001">
    <property type="protein sequence ID" value="NIJ22912.1"/>
    <property type="molecule type" value="Genomic_DNA"/>
</dbReference>
<reference evidence="1 2" key="1">
    <citation type="submission" date="2020-03" db="EMBL/GenBank/DDBJ databases">
        <title>Genomic Encyclopedia of Type Strains, Phase IV (KMG-IV): sequencing the most valuable type-strain genomes for metagenomic binning, comparative biology and taxonomic classification.</title>
        <authorList>
            <person name="Goeker M."/>
        </authorList>
    </citation>
    <scope>NUCLEOTIDE SEQUENCE [LARGE SCALE GENOMIC DNA]</scope>
    <source>
        <strain evidence="1 2">DSM 22753</strain>
    </source>
</reference>
<dbReference type="NCBIfam" id="TIGR04353">
    <property type="entry name" value="PqqD_rel_X"/>
    <property type="match status" value="1"/>
</dbReference>
<accession>A0ABX0U0J3</accession>
<comment type="caution">
    <text evidence="1">The sequence shown here is derived from an EMBL/GenBank/DDBJ whole genome shotgun (WGS) entry which is preliminary data.</text>
</comment>
<evidence type="ECO:0000313" key="2">
    <source>
        <dbReference type="Proteomes" id="UP000788153"/>
    </source>
</evidence>
<evidence type="ECO:0000313" key="1">
    <source>
        <dbReference type="EMBL" id="NIJ22912.1"/>
    </source>
</evidence>
<dbReference type="InterPro" id="IPR027599">
    <property type="entry name" value="PqqD-rel_X"/>
</dbReference>
<protein>
    <submittedName>
        <fullName evidence="1">PqqD family protein of HPr-rel-A system</fullName>
    </submittedName>
</protein>
<organism evidence="1 2">
    <name type="scientific">Sphingomonas japonica</name>
    <dbReference type="NCBI Taxonomy" id="511662"/>
    <lineage>
        <taxon>Bacteria</taxon>
        <taxon>Pseudomonadati</taxon>
        <taxon>Pseudomonadota</taxon>
        <taxon>Alphaproteobacteria</taxon>
        <taxon>Sphingomonadales</taxon>
        <taxon>Sphingomonadaceae</taxon>
        <taxon>Sphingomonas</taxon>
    </lineage>
</organism>
<dbReference type="Proteomes" id="UP000788153">
    <property type="component" value="Unassembled WGS sequence"/>
</dbReference>
<dbReference type="RefSeq" id="WP_140048106.1">
    <property type="nucleotide sequence ID" value="NZ_BAAAEV010000001.1"/>
</dbReference>
<sequence length="88" mass="9375">MIVYRSAAPATLRRSDLDAMAAIYHRASGQTHLVASPVPEILDCLAEPLSLDALLAALGERFDLVDADRGGLQARLDELAASGLVERC</sequence>
<gene>
    <name evidence="1" type="ORF">FHT01_000454</name>
</gene>